<name>A0AAW9RTV8_9HYPH</name>
<feature type="chain" id="PRO_5043869311" evidence="7">
    <location>
        <begin position="27"/>
        <end position="506"/>
    </location>
</feature>
<evidence type="ECO:0000256" key="6">
    <source>
        <dbReference type="ARBA" id="ARBA00022837"/>
    </source>
</evidence>
<dbReference type="CDD" id="cd16142">
    <property type="entry name" value="ARS_like"/>
    <property type="match status" value="1"/>
</dbReference>
<comment type="cofactor">
    <cofactor evidence="1">
        <name>Ca(2+)</name>
        <dbReference type="ChEBI" id="CHEBI:29108"/>
    </cofactor>
</comment>
<protein>
    <submittedName>
        <fullName evidence="9">Arylsulfatase</fullName>
    </submittedName>
</protein>
<dbReference type="InterPro" id="IPR017850">
    <property type="entry name" value="Alkaline_phosphatase_core_sf"/>
</dbReference>
<comment type="similarity">
    <text evidence="2">Belongs to the sulfatase family.</text>
</comment>
<evidence type="ECO:0000256" key="5">
    <source>
        <dbReference type="ARBA" id="ARBA00022801"/>
    </source>
</evidence>
<accession>A0AAW9RTV8</accession>
<keyword evidence="6" id="KW-0106">Calcium</keyword>
<comment type="caution">
    <text evidence="9">The sequence shown here is derived from an EMBL/GenBank/DDBJ whole genome shotgun (WGS) entry which is preliminary data.</text>
</comment>
<dbReference type="InterPro" id="IPR050738">
    <property type="entry name" value="Sulfatase"/>
</dbReference>
<sequence length="506" mass="56558">MRYRILPVLTASLWIALFLSAESVQAQSESKPNIVFFLADNTGFGDWGVYGGQVETPNIDQLASEGMRFTNYNVEVQCTPSRSAIMTGRHPVRSGTYNVLPPSNGGPAGMTPWEYTIAELLSDAGYKTALYGKWHLGNIQGRLPNDQGFDEWWGIPNSWEESGYTTYPLYNAMIEEIFKERNITEALDAPPHVLEGKKGEDSKVVMELDMKVRPIIDGEYLIPKTVEYIKKQAAAKEPFFVYLGYSEMHPPIVCNPEFVGKSLKHSGMYADCIAEMDHRVGQVMDAVREAGVEDNTIFVLSSDNATSGLSANAGAVGGSNGPFRGNFFYTPYEGSMRVPAIVRWPGKIPAGAVSNEIVAAVDWFPTLAEMTGSSHLVPTDRPVDGIDFSKLLLGESKESSREHYMFFGVDGELMSIKWRYYKMIKRGFRDPQLATLNQAAEVFQLPKFYNLSNDPQEDFNLWDTELTMTWIFAPMLEIEGAYKKSVEEYPNIPPGTEDFKGYTARN</sequence>
<evidence type="ECO:0000256" key="3">
    <source>
        <dbReference type="ARBA" id="ARBA00022723"/>
    </source>
</evidence>
<dbReference type="GO" id="GO:0046872">
    <property type="term" value="F:metal ion binding"/>
    <property type="evidence" value="ECO:0007669"/>
    <property type="project" value="UniProtKB-KW"/>
</dbReference>
<evidence type="ECO:0000256" key="7">
    <source>
        <dbReference type="SAM" id="SignalP"/>
    </source>
</evidence>
<evidence type="ECO:0000256" key="1">
    <source>
        <dbReference type="ARBA" id="ARBA00001913"/>
    </source>
</evidence>
<proteinExistence type="inferred from homology"/>
<dbReference type="PANTHER" id="PTHR42693:SF42">
    <property type="entry name" value="ARYLSULFATASE G"/>
    <property type="match status" value="1"/>
</dbReference>
<dbReference type="Gene3D" id="3.30.1120.10">
    <property type="match status" value="1"/>
</dbReference>
<dbReference type="EMBL" id="JAZHOF010000005">
    <property type="protein sequence ID" value="MEJ8572383.1"/>
    <property type="molecule type" value="Genomic_DNA"/>
</dbReference>
<keyword evidence="4 7" id="KW-0732">Signal</keyword>
<dbReference type="InterPro" id="IPR000917">
    <property type="entry name" value="Sulfatase_N"/>
</dbReference>
<organism evidence="9 10">
    <name type="scientific">Microbaculum marinum</name>
    <dbReference type="NCBI Taxonomy" id="1764581"/>
    <lineage>
        <taxon>Bacteria</taxon>
        <taxon>Pseudomonadati</taxon>
        <taxon>Pseudomonadota</taxon>
        <taxon>Alphaproteobacteria</taxon>
        <taxon>Hyphomicrobiales</taxon>
        <taxon>Tepidamorphaceae</taxon>
        <taxon>Microbaculum</taxon>
    </lineage>
</organism>
<feature type="domain" description="Sulfatase N-terminal" evidence="8">
    <location>
        <begin position="32"/>
        <end position="372"/>
    </location>
</feature>
<feature type="signal peptide" evidence="7">
    <location>
        <begin position="1"/>
        <end position="26"/>
    </location>
</feature>
<evidence type="ECO:0000259" key="8">
    <source>
        <dbReference type="Pfam" id="PF00884"/>
    </source>
</evidence>
<gene>
    <name evidence="9" type="ORF">V3328_12910</name>
</gene>
<dbReference type="AlphaFoldDB" id="A0AAW9RTV8"/>
<keyword evidence="3" id="KW-0479">Metal-binding</keyword>
<dbReference type="SUPFAM" id="SSF53649">
    <property type="entry name" value="Alkaline phosphatase-like"/>
    <property type="match status" value="1"/>
</dbReference>
<evidence type="ECO:0000313" key="9">
    <source>
        <dbReference type="EMBL" id="MEJ8572383.1"/>
    </source>
</evidence>
<keyword evidence="10" id="KW-1185">Reference proteome</keyword>
<dbReference type="Pfam" id="PF00884">
    <property type="entry name" value="Sulfatase"/>
    <property type="match status" value="1"/>
</dbReference>
<dbReference type="RefSeq" id="WP_340330086.1">
    <property type="nucleotide sequence ID" value="NZ_JAZHOF010000005.1"/>
</dbReference>
<evidence type="ECO:0000313" key="10">
    <source>
        <dbReference type="Proteomes" id="UP001378188"/>
    </source>
</evidence>
<keyword evidence="5" id="KW-0378">Hydrolase</keyword>
<dbReference type="Gene3D" id="3.40.720.10">
    <property type="entry name" value="Alkaline Phosphatase, subunit A"/>
    <property type="match status" value="1"/>
</dbReference>
<evidence type="ECO:0000256" key="2">
    <source>
        <dbReference type="ARBA" id="ARBA00008779"/>
    </source>
</evidence>
<reference evidence="9 10" key="1">
    <citation type="submission" date="2024-02" db="EMBL/GenBank/DDBJ databases">
        <title>Genome analysis and characterization of Microbaculum marinisediminis sp. nov., isolated from marine sediment.</title>
        <authorList>
            <person name="Du Z.-J."/>
            <person name="Ye Y.-Q."/>
            <person name="Zhang Z.-R."/>
            <person name="Yuan S.-M."/>
            <person name="Zhang X.-Y."/>
        </authorList>
    </citation>
    <scope>NUCLEOTIDE SEQUENCE [LARGE SCALE GENOMIC DNA]</scope>
    <source>
        <strain evidence="9 10">SDUM1044001</strain>
    </source>
</reference>
<dbReference type="Proteomes" id="UP001378188">
    <property type="component" value="Unassembled WGS sequence"/>
</dbReference>
<dbReference type="PANTHER" id="PTHR42693">
    <property type="entry name" value="ARYLSULFATASE FAMILY MEMBER"/>
    <property type="match status" value="1"/>
</dbReference>
<dbReference type="GO" id="GO:0004065">
    <property type="term" value="F:arylsulfatase activity"/>
    <property type="evidence" value="ECO:0007669"/>
    <property type="project" value="TreeGrafter"/>
</dbReference>
<evidence type="ECO:0000256" key="4">
    <source>
        <dbReference type="ARBA" id="ARBA00022729"/>
    </source>
</evidence>